<evidence type="ECO:0000313" key="3">
    <source>
        <dbReference type="EMBL" id="MDC3983788.1"/>
    </source>
</evidence>
<dbReference type="AlphaFoldDB" id="A0A9X3X7H1"/>
<dbReference type="CDD" id="cd16345">
    <property type="entry name" value="LMWP_ArsC"/>
    <property type="match status" value="1"/>
</dbReference>
<gene>
    <name evidence="3" type="ORF">KEG57_24985</name>
</gene>
<keyword evidence="1" id="KW-0059">Arsenical resistance</keyword>
<accession>A0A9X3X7H1</accession>
<organism evidence="3 4">
    <name type="scientific">Polyangium jinanense</name>
    <dbReference type="NCBI Taxonomy" id="2829994"/>
    <lineage>
        <taxon>Bacteria</taxon>
        <taxon>Pseudomonadati</taxon>
        <taxon>Myxococcota</taxon>
        <taxon>Polyangia</taxon>
        <taxon>Polyangiales</taxon>
        <taxon>Polyangiaceae</taxon>
        <taxon>Polyangium</taxon>
    </lineage>
</organism>
<dbReference type="Proteomes" id="UP001151081">
    <property type="component" value="Unassembled WGS sequence"/>
</dbReference>
<feature type="domain" description="Phosphotyrosine protein phosphatase I" evidence="2">
    <location>
        <begin position="4"/>
        <end position="137"/>
    </location>
</feature>
<evidence type="ECO:0000259" key="2">
    <source>
        <dbReference type="SMART" id="SM00226"/>
    </source>
</evidence>
<name>A0A9X3X7H1_9BACT</name>
<dbReference type="Gene3D" id="3.40.50.2300">
    <property type="match status" value="1"/>
</dbReference>
<dbReference type="PANTHER" id="PTHR43428:SF1">
    <property type="entry name" value="ARSENATE REDUCTASE"/>
    <property type="match status" value="1"/>
</dbReference>
<dbReference type="Pfam" id="PF01451">
    <property type="entry name" value="LMWPc"/>
    <property type="match status" value="1"/>
</dbReference>
<proteinExistence type="predicted"/>
<dbReference type="SUPFAM" id="SSF52788">
    <property type="entry name" value="Phosphotyrosine protein phosphatases I"/>
    <property type="match status" value="1"/>
</dbReference>
<reference evidence="3 4" key="1">
    <citation type="submission" date="2021-04" db="EMBL/GenBank/DDBJ databases">
        <title>Genome analysis of Polyangium sp.</title>
        <authorList>
            <person name="Li Y."/>
            <person name="Wang J."/>
        </authorList>
    </citation>
    <scope>NUCLEOTIDE SEQUENCE [LARGE SCALE GENOMIC DNA]</scope>
    <source>
        <strain evidence="3 4">SDU14</strain>
    </source>
</reference>
<keyword evidence="4" id="KW-1185">Reference proteome</keyword>
<dbReference type="GO" id="GO:0046685">
    <property type="term" value="P:response to arsenic-containing substance"/>
    <property type="evidence" value="ECO:0007669"/>
    <property type="project" value="UniProtKB-KW"/>
</dbReference>
<dbReference type="InterPro" id="IPR036196">
    <property type="entry name" value="Ptyr_pPase_sf"/>
</dbReference>
<evidence type="ECO:0000313" key="4">
    <source>
        <dbReference type="Proteomes" id="UP001151081"/>
    </source>
</evidence>
<dbReference type="EMBL" id="JAGTJJ010000016">
    <property type="protein sequence ID" value="MDC3983788.1"/>
    <property type="molecule type" value="Genomic_DNA"/>
</dbReference>
<evidence type="ECO:0000256" key="1">
    <source>
        <dbReference type="ARBA" id="ARBA00022849"/>
    </source>
</evidence>
<dbReference type="SMART" id="SM00226">
    <property type="entry name" value="LMWPc"/>
    <property type="match status" value="1"/>
</dbReference>
<comment type="caution">
    <text evidence="3">The sequence shown here is derived from an EMBL/GenBank/DDBJ whole genome shotgun (WGS) entry which is preliminary data.</text>
</comment>
<dbReference type="PANTHER" id="PTHR43428">
    <property type="entry name" value="ARSENATE REDUCTASE"/>
    <property type="match status" value="1"/>
</dbReference>
<dbReference type="RefSeq" id="WP_272425538.1">
    <property type="nucleotide sequence ID" value="NZ_JAGTJJ010000016.1"/>
</dbReference>
<protein>
    <submittedName>
        <fullName evidence="3">Arsenate reductase ArsC</fullName>
    </submittedName>
</protein>
<sequence>MMPKSILFLCVANSARSQMAEGLSRKLFGEHVRVESAGSSPSRVHPFAIEVMREIGIDLTTHVSKSVDTIDPASVDLVVTLCAEEVCPVILGKIERLHWPIPDPASTDPTLSREQMLARFRAARGEIQARLEGLAERQGKGPRRSST</sequence>
<dbReference type="InterPro" id="IPR023485">
    <property type="entry name" value="Ptyr_pPase"/>
</dbReference>